<keyword evidence="2" id="KW-0677">Repeat</keyword>
<feature type="domain" description="Calx-beta" evidence="4">
    <location>
        <begin position="1"/>
        <end position="91"/>
    </location>
</feature>
<reference evidence="5" key="1">
    <citation type="submission" date="2023-07" db="EMBL/GenBank/DDBJ databases">
        <authorList>
            <person name="Stuckert A."/>
        </authorList>
    </citation>
    <scope>NUCLEOTIDE SEQUENCE</scope>
</reference>
<keyword evidence="6" id="KW-1185">Reference proteome</keyword>
<evidence type="ECO:0000313" key="5">
    <source>
        <dbReference type="EMBL" id="CAJ0943988.1"/>
    </source>
</evidence>
<keyword evidence="1" id="KW-0732">Signal</keyword>
<organism evidence="5 6">
    <name type="scientific">Ranitomeya imitator</name>
    <name type="common">mimic poison frog</name>
    <dbReference type="NCBI Taxonomy" id="111125"/>
    <lineage>
        <taxon>Eukaryota</taxon>
        <taxon>Metazoa</taxon>
        <taxon>Chordata</taxon>
        <taxon>Craniata</taxon>
        <taxon>Vertebrata</taxon>
        <taxon>Euteleostomi</taxon>
        <taxon>Amphibia</taxon>
        <taxon>Batrachia</taxon>
        <taxon>Anura</taxon>
        <taxon>Neobatrachia</taxon>
        <taxon>Hyloidea</taxon>
        <taxon>Dendrobatidae</taxon>
        <taxon>Dendrobatinae</taxon>
        <taxon>Ranitomeya</taxon>
    </lineage>
</organism>
<evidence type="ECO:0000256" key="2">
    <source>
        <dbReference type="ARBA" id="ARBA00022737"/>
    </source>
</evidence>
<protein>
    <recommendedName>
        <fullName evidence="4">Calx-beta domain-containing protein</fullName>
    </recommendedName>
</protein>
<evidence type="ECO:0000256" key="3">
    <source>
        <dbReference type="ARBA" id="ARBA00022837"/>
    </source>
</evidence>
<dbReference type="PANTHER" id="PTHR45739:SF1">
    <property type="entry name" value="EXTRACELLULAR MATRIX ORGANIZING PROTEIN FRAS1"/>
    <property type="match status" value="1"/>
</dbReference>
<dbReference type="Pfam" id="PF03160">
    <property type="entry name" value="Calx-beta"/>
    <property type="match status" value="1"/>
</dbReference>
<evidence type="ECO:0000259" key="4">
    <source>
        <dbReference type="SMART" id="SM00237"/>
    </source>
</evidence>
<dbReference type="Proteomes" id="UP001176940">
    <property type="component" value="Unassembled WGS sequence"/>
</dbReference>
<dbReference type="InterPro" id="IPR051561">
    <property type="entry name" value="FRAS1_ECM"/>
</dbReference>
<name>A0ABN9LK74_9NEOB</name>
<dbReference type="EMBL" id="CAUEEQ010021925">
    <property type="protein sequence ID" value="CAJ0943988.1"/>
    <property type="molecule type" value="Genomic_DNA"/>
</dbReference>
<comment type="caution">
    <text evidence="5">The sequence shown here is derived from an EMBL/GenBank/DDBJ whole genome shotgun (WGS) entry which is preliminary data.</text>
</comment>
<accession>A0ABN9LK74</accession>
<dbReference type="Gene3D" id="2.60.40.2030">
    <property type="match status" value="2"/>
</dbReference>
<feature type="domain" description="Calx-beta" evidence="4">
    <location>
        <begin position="109"/>
        <end position="213"/>
    </location>
</feature>
<dbReference type="InterPro" id="IPR038081">
    <property type="entry name" value="CalX-like_sf"/>
</dbReference>
<keyword evidence="3" id="KW-0106">Calcium</keyword>
<evidence type="ECO:0000313" key="6">
    <source>
        <dbReference type="Proteomes" id="UP001176940"/>
    </source>
</evidence>
<sequence>MQFGKDIFTVKEKDGLLHVPVIRSGDLSYESSVRCYTQSQSAQVMDDFEERRNSDDSRVIFLKGEKMKNCTVFIIDDSVFEPEEQFKIYLNNPLGNHWSGARTGKIDMATITISNDEDAPTIEFEESTYQIKEPQEPDGVAILNIKVIRRGDQNRTSKVRCSTRDGSAQSGVDYYPKSRVLKFSPGVDHILFKVEILSNEDREWHESFSLVLGPDDPVEAVLGDITTATVTILDQEAAGSLILPSPPIVVSLADYDHVEEVTKEGAKKSASPGYPLICVTPCDPHFPKYSVMKE</sequence>
<dbReference type="PANTHER" id="PTHR45739">
    <property type="entry name" value="MATRIX PROTEIN, PUTATIVE-RELATED"/>
    <property type="match status" value="1"/>
</dbReference>
<dbReference type="SUPFAM" id="SSF141072">
    <property type="entry name" value="CalX-like"/>
    <property type="match status" value="2"/>
</dbReference>
<dbReference type="InterPro" id="IPR003644">
    <property type="entry name" value="Calx_beta"/>
</dbReference>
<gene>
    <name evidence="5" type="ORF">RIMI_LOCUS10215911</name>
</gene>
<dbReference type="SMART" id="SM00237">
    <property type="entry name" value="Calx_beta"/>
    <property type="match status" value="2"/>
</dbReference>
<feature type="non-terminal residue" evidence="5">
    <location>
        <position position="294"/>
    </location>
</feature>
<evidence type="ECO:0000256" key="1">
    <source>
        <dbReference type="ARBA" id="ARBA00022729"/>
    </source>
</evidence>
<proteinExistence type="predicted"/>